<dbReference type="Proteomes" id="UP000286931">
    <property type="component" value="Unassembled WGS sequence"/>
</dbReference>
<evidence type="ECO:0000313" key="2">
    <source>
        <dbReference type="EMBL" id="GCE01849.1"/>
    </source>
</evidence>
<organism evidence="2 3">
    <name type="scientific">Embleya hyalina</name>
    <dbReference type="NCBI Taxonomy" id="516124"/>
    <lineage>
        <taxon>Bacteria</taxon>
        <taxon>Bacillati</taxon>
        <taxon>Actinomycetota</taxon>
        <taxon>Actinomycetes</taxon>
        <taxon>Kitasatosporales</taxon>
        <taxon>Streptomycetaceae</taxon>
        <taxon>Embleya</taxon>
    </lineage>
</organism>
<dbReference type="AlphaFoldDB" id="A0A401Z4S8"/>
<name>A0A401Z4S8_9ACTN</name>
<gene>
    <name evidence="2" type="ORF">EHYA_09623</name>
</gene>
<feature type="region of interest" description="Disordered" evidence="1">
    <location>
        <begin position="54"/>
        <end position="79"/>
    </location>
</feature>
<reference evidence="2 3" key="1">
    <citation type="submission" date="2018-12" db="EMBL/GenBank/DDBJ databases">
        <title>Draft genome sequence of Embleya hyalina NBRC 13850T.</title>
        <authorList>
            <person name="Komaki H."/>
            <person name="Hosoyama A."/>
            <person name="Kimura A."/>
            <person name="Ichikawa N."/>
            <person name="Tamura T."/>
        </authorList>
    </citation>
    <scope>NUCLEOTIDE SEQUENCE [LARGE SCALE GENOMIC DNA]</scope>
    <source>
        <strain evidence="2 3">NBRC 13850</strain>
    </source>
</reference>
<protein>
    <submittedName>
        <fullName evidence="2">Uncharacterized protein</fullName>
    </submittedName>
</protein>
<accession>A0A401Z4S8</accession>
<dbReference type="EMBL" id="BIFH01000053">
    <property type="protein sequence ID" value="GCE01849.1"/>
    <property type="molecule type" value="Genomic_DNA"/>
</dbReference>
<feature type="region of interest" description="Disordered" evidence="1">
    <location>
        <begin position="103"/>
        <end position="122"/>
    </location>
</feature>
<keyword evidence="3" id="KW-1185">Reference proteome</keyword>
<evidence type="ECO:0000313" key="3">
    <source>
        <dbReference type="Proteomes" id="UP000286931"/>
    </source>
</evidence>
<comment type="caution">
    <text evidence="2">The sequence shown here is derived from an EMBL/GenBank/DDBJ whole genome shotgun (WGS) entry which is preliminary data.</text>
</comment>
<feature type="compositionally biased region" description="Basic and acidic residues" evidence="1">
    <location>
        <begin position="386"/>
        <end position="395"/>
    </location>
</feature>
<feature type="region of interest" description="Disordered" evidence="1">
    <location>
        <begin position="375"/>
        <end position="395"/>
    </location>
</feature>
<sequence>MLDVSVYELVWPTSLFTAEAERISRSDHRQWVERARLLLGEAFAGTTAVGDFDEVGESSTIRADDPWSPKPPAGQAPPAYTQRTWLRELIDRASELCHARRPRPYWPQRHGTPPGHARHEGGERREFARLVEELDTNGYLVEVFGRDCVDDPDPLPDRSRILDRRLGYANLWPLDPDAWDDDVFFGLIEVFHDLVSRPRNRDMHSYSGCGWHYKEFNAAPGRALYRWRINNLLHDAGIDYRLADEGEDLGRLVALTDDARGDLVHHVLNTPDPRTRTGTEHAIALFRARGATRDHKRSAIVALARILEQRRDLIKTEAGKPDDGFLFEIANRYDLRHGRADQRADYDDAFLDWIFWWYLATVELTNRILKKQRTPHDAPEFPDLLDQWHGDARAP</sequence>
<evidence type="ECO:0000256" key="1">
    <source>
        <dbReference type="SAM" id="MobiDB-lite"/>
    </source>
</evidence>
<proteinExistence type="predicted"/>